<name>A0A4Y7IJL4_PAPSO</name>
<dbReference type="Pfam" id="PF23598">
    <property type="entry name" value="LRR_14"/>
    <property type="match status" value="1"/>
</dbReference>
<keyword evidence="6" id="KW-0677">Repeat</keyword>
<feature type="domain" description="Leucine-rich repeat-containing N-terminal plant-type" evidence="11">
    <location>
        <begin position="32"/>
        <end position="71"/>
    </location>
</feature>
<accession>A0A4Y7IJL4</accession>
<keyword evidence="7" id="KW-1133">Transmembrane helix</keyword>
<feature type="signal peptide" evidence="10">
    <location>
        <begin position="1"/>
        <end position="15"/>
    </location>
</feature>
<keyword evidence="5 10" id="KW-0732">Signal</keyword>
<feature type="chain" id="PRO_5021471699" evidence="10">
    <location>
        <begin position="16"/>
        <end position="303"/>
    </location>
</feature>
<evidence type="ECO:0000313" key="13">
    <source>
        <dbReference type="EMBL" id="RZC48286.1"/>
    </source>
</evidence>
<evidence type="ECO:0000256" key="4">
    <source>
        <dbReference type="ARBA" id="ARBA00022692"/>
    </source>
</evidence>
<comment type="similarity">
    <text evidence="2">Belongs to the RLP family.</text>
</comment>
<evidence type="ECO:0000259" key="11">
    <source>
        <dbReference type="Pfam" id="PF08263"/>
    </source>
</evidence>
<evidence type="ECO:0000256" key="9">
    <source>
        <dbReference type="ARBA" id="ARBA00023180"/>
    </source>
</evidence>
<protein>
    <submittedName>
        <fullName evidence="13">Uncharacterized protein</fullName>
    </submittedName>
</protein>
<keyword evidence="4" id="KW-0812">Transmembrane</keyword>
<sequence length="303" mass="34226">MSFLLIICAILVSWSLNFSPAAFQSHFTYGNETDRLALFWFKSEITYYQEGALVSWKNHSDHCTWSGIKCNREHPRRNCVDLKRLYLTNNDLNGKIPPSLQSLKGIQELILERNGLSGPVPEYLESFHFLKKLDLSYNQLSGEIPEEIGRLFELQFLDLSDNQLSGEIPSSLKNCLDLKGLYLSSNYFEGIIPPSFQSLKAIQELILDRNNLSGPIPDYLESFSSLKTLDLSWNNFQGEVPNKGIFNKTSPLFNFYNVGNKDLCGGNPLLQLPSCAEVNKHFPLKRLLLLLSGVVISVIVLGS</sequence>
<dbReference type="STRING" id="3469.A0A4Y7IJL4"/>
<evidence type="ECO:0000256" key="10">
    <source>
        <dbReference type="SAM" id="SignalP"/>
    </source>
</evidence>
<dbReference type="Gramene" id="RZC48286">
    <property type="protein sequence ID" value="RZC48286"/>
    <property type="gene ID" value="C5167_041240"/>
</dbReference>
<keyword evidence="9" id="KW-0325">Glycoprotein</keyword>
<comment type="subcellular location">
    <subcellularLocation>
        <location evidence="1">Membrane</location>
        <topology evidence="1">Single-pass membrane protein</topology>
    </subcellularLocation>
</comment>
<reference evidence="13 14" key="1">
    <citation type="journal article" date="2018" name="Science">
        <title>The opium poppy genome and morphinan production.</title>
        <authorList>
            <person name="Guo L."/>
            <person name="Winzer T."/>
            <person name="Yang X."/>
            <person name="Li Y."/>
            <person name="Ning Z."/>
            <person name="He Z."/>
            <person name="Teodor R."/>
            <person name="Lu Y."/>
            <person name="Bowser T.A."/>
            <person name="Graham I.A."/>
            <person name="Ye K."/>
        </authorList>
    </citation>
    <scope>NUCLEOTIDE SEQUENCE [LARGE SCALE GENOMIC DNA]</scope>
    <source>
        <strain evidence="14">cv. HN1</strain>
        <tissue evidence="13">Leaves</tissue>
    </source>
</reference>
<evidence type="ECO:0000256" key="3">
    <source>
        <dbReference type="ARBA" id="ARBA00022614"/>
    </source>
</evidence>
<dbReference type="PANTHER" id="PTHR27008">
    <property type="entry name" value="OS04G0122200 PROTEIN"/>
    <property type="match status" value="1"/>
</dbReference>
<evidence type="ECO:0000256" key="2">
    <source>
        <dbReference type="ARBA" id="ARBA00009592"/>
    </source>
</evidence>
<dbReference type="FunFam" id="3.80.10.10:FF:000129">
    <property type="entry name" value="Leucine-rich repeat receptor-like kinase"/>
    <property type="match status" value="1"/>
</dbReference>
<dbReference type="Gene3D" id="3.80.10.10">
    <property type="entry name" value="Ribonuclease Inhibitor"/>
    <property type="match status" value="2"/>
</dbReference>
<keyword evidence="8" id="KW-0472">Membrane</keyword>
<dbReference type="FunFam" id="3.80.10.10:FF:000111">
    <property type="entry name" value="LRR receptor-like serine/threonine-protein kinase ERECTA"/>
    <property type="match status" value="1"/>
</dbReference>
<feature type="domain" description="Disease resistance R13L4/SHOC-2-like LRR" evidence="12">
    <location>
        <begin position="97"/>
        <end position="236"/>
    </location>
</feature>
<dbReference type="PANTHER" id="PTHR27008:SF596">
    <property type="entry name" value="OS02G0215500 PROTEIN"/>
    <property type="match status" value="1"/>
</dbReference>
<dbReference type="SUPFAM" id="SSF52058">
    <property type="entry name" value="L domain-like"/>
    <property type="match status" value="1"/>
</dbReference>
<evidence type="ECO:0000256" key="7">
    <source>
        <dbReference type="ARBA" id="ARBA00022989"/>
    </source>
</evidence>
<dbReference type="GO" id="GO:0016020">
    <property type="term" value="C:membrane"/>
    <property type="evidence" value="ECO:0007669"/>
    <property type="project" value="UniProtKB-SubCell"/>
</dbReference>
<evidence type="ECO:0000256" key="8">
    <source>
        <dbReference type="ARBA" id="ARBA00023136"/>
    </source>
</evidence>
<feature type="non-terminal residue" evidence="13">
    <location>
        <position position="303"/>
    </location>
</feature>
<gene>
    <name evidence="13" type="ORF">C5167_041240</name>
</gene>
<evidence type="ECO:0000256" key="1">
    <source>
        <dbReference type="ARBA" id="ARBA00004167"/>
    </source>
</evidence>
<keyword evidence="3" id="KW-0433">Leucine-rich repeat</keyword>
<dbReference type="InterPro" id="IPR032675">
    <property type="entry name" value="LRR_dom_sf"/>
</dbReference>
<dbReference type="Pfam" id="PF08263">
    <property type="entry name" value="LRRNT_2"/>
    <property type="match status" value="1"/>
</dbReference>
<dbReference type="OMA" id="EHPRRNC"/>
<evidence type="ECO:0000256" key="5">
    <source>
        <dbReference type="ARBA" id="ARBA00022729"/>
    </source>
</evidence>
<dbReference type="InterPro" id="IPR013210">
    <property type="entry name" value="LRR_N_plant-typ"/>
</dbReference>
<dbReference type="PRINTS" id="PR00019">
    <property type="entry name" value="LEURICHRPT"/>
</dbReference>
<proteinExistence type="inferred from homology"/>
<evidence type="ECO:0000256" key="6">
    <source>
        <dbReference type="ARBA" id="ARBA00022737"/>
    </source>
</evidence>
<dbReference type="InterPro" id="IPR051809">
    <property type="entry name" value="Plant_receptor-like_S/T_kinase"/>
</dbReference>
<evidence type="ECO:0000313" key="14">
    <source>
        <dbReference type="Proteomes" id="UP000316621"/>
    </source>
</evidence>
<organism evidence="13 14">
    <name type="scientific">Papaver somniferum</name>
    <name type="common">Opium poppy</name>
    <dbReference type="NCBI Taxonomy" id="3469"/>
    <lineage>
        <taxon>Eukaryota</taxon>
        <taxon>Viridiplantae</taxon>
        <taxon>Streptophyta</taxon>
        <taxon>Embryophyta</taxon>
        <taxon>Tracheophyta</taxon>
        <taxon>Spermatophyta</taxon>
        <taxon>Magnoliopsida</taxon>
        <taxon>Ranunculales</taxon>
        <taxon>Papaveraceae</taxon>
        <taxon>Papaveroideae</taxon>
        <taxon>Papaver</taxon>
    </lineage>
</organism>
<dbReference type="AlphaFoldDB" id="A0A4Y7IJL4"/>
<dbReference type="Proteomes" id="UP000316621">
    <property type="component" value="Chromosome 1"/>
</dbReference>
<evidence type="ECO:0000259" key="12">
    <source>
        <dbReference type="Pfam" id="PF23598"/>
    </source>
</evidence>
<keyword evidence="14" id="KW-1185">Reference proteome</keyword>
<dbReference type="InterPro" id="IPR055414">
    <property type="entry name" value="LRR_R13L4/SHOC2-like"/>
</dbReference>
<dbReference type="EMBL" id="CM010715">
    <property type="protein sequence ID" value="RZC48286.1"/>
    <property type="molecule type" value="Genomic_DNA"/>
</dbReference>